<evidence type="ECO:0000313" key="2">
    <source>
        <dbReference type="EMBL" id="QKD82776.1"/>
    </source>
</evidence>
<organism evidence="2 3">
    <name type="scientific">Thermoleptolyngbya sichuanensis A183</name>
    <dbReference type="NCBI Taxonomy" id="2737172"/>
    <lineage>
        <taxon>Bacteria</taxon>
        <taxon>Bacillati</taxon>
        <taxon>Cyanobacteriota</taxon>
        <taxon>Cyanophyceae</taxon>
        <taxon>Oculatellales</taxon>
        <taxon>Oculatellaceae</taxon>
        <taxon>Thermoleptolyngbya</taxon>
        <taxon>Thermoleptolyngbya sichuanensis</taxon>
    </lineage>
</organism>
<dbReference type="Pfam" id="PF01850">
    <property type="entry name" value="PIN"/>
    <property type="match status" value="1"/>
</dbReference>
<dbReference type="InterPro" id="IPR029060">
    <property type="entry name" value="PIN-like_dom_sf"/>
</dbReference>
<proteinExistence type="predicted"/>
<dbReference type="InterPro" id="IPR041705">
    <property type="entry name" value="PIN_Sll0205"/>
</dbReference>
<dbReference type="InterPro" id="IPR052919">
    <property type="entry name" value="TA_system_RNase"/>
</dbReference>
<dbReference type="InterPro" id="IPR002716">
    <property type="entry name" value="PIN_dom"/>
</dbReference>
<evidence type="ECO:0000313" key="3">
    <source>
        <dbReference type="Proteomes" id="UP000505210"/>
    </source>
</evidence>
<sequence>MIALDTHIWIWCVQKDSRLNQQHEQWLQQYRSEGLGVSIFSCWEVAKLVEKQRLVLPETIDRWMEMALAYPGVRLLGLTLPIVVKATQLEGFHNDPADQIIVATAQVHACPLLTVDTKIVNYPHVQILTEF</sequence>
<protein>
    <submittedName>
        <fullName evidence="2">Type II toxin-antitoxin system VapC family toxin</fullName>
    </submittedName>
</protein>
<dbReference type="AlphaFoldDB" id="A0A6M8BEU6"/>
<dbReference type="PANTHER" id="PTHR36173">
    <property type="entry name" value="RIBONUCLEASE VAPC16-RELATED"/>
    <property type="match status" value="1"/>
</dbReference>
<gene>
    <name evidence="2" type="ORF">HPC62_11795</name>
</gene>
<dbReference type="SUPFAM" id="SSF88723">
    <property type="entry name" value="PIN domain-like"/>
    <property type="match status" value="1"/>
</dbReference>
<dbReference type="RefSeq" id="WP_172355885.1">
    <property type="nucleotide sequence ID" value="NZ_CP053661.1"/>
</dbReference>
<dbReference type="Gene3D" id="3.40.50.1010">
    <property type="entry name" value="5'-nuclease"/>
    <property type="match status" value="1"/>
</dbReference>
<dbReference type="EMBL" id="CP053661">
    <property type="protein sequence ID" value="QKD82776.1"/>
    <property type="molecule type" value="Genomic_DNA"/>
</dbReference>
<keyword evidence="3" id="KW-1185">Reference proteome</keyword>
<feature type="domain" description="PIN" evidence="1">
    <location>
        <begin position="2"/>
        <end position="122"/>
    </location>
</feature>
<accession>A0A6M8BEU6</accession>
<reference evidence="2 3" key="1">
    <citation type="submission" date="2020-05" db="EMBL/GenBank/DDBJ databases">
        <title>Complete genome sequence of of a novel Thermoleptolyngbya strain isolated from hot springs of Ganzi, Sichuan China.</title>
        <authorList>
            <person name="Tang J."/>
            <person name="Daroch M."/>
            <person name="Li L."/>
            <person name="Waleron K."/>
            <person name="Waleron M."/>
            <person name="Waleron M."/>
        </authorList>
    </citation>
    <scope>NUCLEOTIDE SEQUENCE [LARGE SCALE GENOMIC DNA]</scope>
    <source>
        <strain evidence="2 3">PKUAC-SCTA183</strain>
    </source>
</reference>
<dbReference type="Proteomes" id="UP000505210">
    <property type="component" value="Chromosome"/>
</dbReference>
<dbReference type="KEGG" id="theu:HPC62_11795"/>
<dbReference type="CDD" id="cd09872">
    <property type="entry name" value="PIN_Sll0205-like"/>
    <property type="match status" value="1"/>
</dbReference>
<name>A0A6M8BEU6_9CYAN</name>
<dbReference type="PANTHER" id="PTHR36173:SF1">
    <property type="entry name" value="RIBONUCLEASE VAPC22"/>
    <property type="match status" value="1"/>
</dbReference>
<evidence type="ECO:0000259" key="1">
    <source>
        <dbReference type="Pfam" id="PF01850"/>
    </source>
</evidence>